<dbReference type="GO" id="GO:0012505">
    <property type="term" value="C:endomembrane system"/>
    <property type="evidence" value="ECO:0007669"/>
    <property type="project" value="TreeGrafter"/>
</dbReference>
<accession>A0A8J5RKD8</accession>
<dbReference type="EMBL" id="JAAALK010000290">
    <property type="protein sequence ID" value="KAG8047414.1"/>
    <property type="molecule type" value="Genomic_DNA"/>
</dbReference>
<dbReference type="Proteomes" id="UP000729402">
    <property type="component" value="Unassembled WGS sequence"/>
</dbReference>
<reference evidence="1" key="1">
    <citation type="journal article" date="2021" name="bioRxiv">
        <title>Whole Genome Assembly and Annotation of Northern Wild Rice, Zizania palustris L., Supports a Whole Genome Duplication in the Zizania Genus.</title>
        <authorList>
            <person name="Haas M."/>
            <person name="Kono T."/>
            <person name="Macchietto M."/>
            <person name="Millas R."/>
            <person name="McGilp L."/>
            <person name="Shao M."/>
            <person name="Duquette J."/>
            <person name="Hirsch C.N."/>
            <person name="Kimball J."/>
        </authorList>
    </citation>
    <scope>NUCLEOTIDE SEQUENCE</scope>
    <source>
        <tissue evidence="1">Fresh leaf tissue</tissue>
    </source>
</reference>
<dbReference type="AlphaFoldDB" id="A0A8J5RKD8"/>
<organism evidence="1 2">
    <name type="scientific">Zizania palustris</name>
    <name type="common">Northern wild rice</name>
    <dbReference type="NCBI Taxonomy" id="103762"/>
    <lineage>
        <taxon>Eukaryota</taxon>
        <taxon>Viridiplantae</taxon>
        <taxon>Streptophyta</taxon>
        <taxon>Embryophyta</taxon>
        <taxon>Tracheophyta</taxon>
        <taxon>Spermatophyta</taxon>
        <taxon>Magnoliopsida</taxon>
        <taxon>Liliopsida</taxon>
        <taxon>Poales</taxon>
        <taxon>Poaceae</taxon>
        <taxon>BOP clade</taxon>
        <taxon>Oryzoideae</taxon>
        <taxon>Oryzeae</taxon>
        <taxon>Zizaniinae</taxon>
        <taxon>Zizania</taxon>
    </lineage>
</organism>
<name>A0A8J5RKD8_ZIZPA</name>
<proteinExistence type="predicted"/>
<comment type="caution">
    <text evidence="1">The sequence shown here is derived from an EMBL/GenBank/DDBJ whole genome shotgun (WGS) entry which is preliminary data.</text>
</comment>
<dbReference type="PANTHER" id="PTHR10426:SF31">
    <property type="entry name" value="STRICTOSIDINE SYNTHASE 3"/>
    <property type="match status" value="1"/>
</dbReference>
<evidence type="ECO:0000313" key="1">
    <source>
        <dbReference type="EMBL" id="KAG8047414.1"/>
    </source>
</evidence>
<evidence type="ECO:0000313" key="2">
    <source>
        <dbReference type="Proteomes" id="UP000729402"/>
    </source>
</evidence>
<gene>
    <name evidence="1" type="ORF">GUJ93_ZPchr0008g13066</name>
</gene>
<reference evidence="1" key="2">
    <citation type="submission" date="2021-02" db="EMBL/GenBank/DDBJ databases">
        <authorList>
            <person name="Kimball J.A."/>
            <person name="Haas M.W."/>
            <person name="Macchietto M."/>
            <person name="Kono T."/>
            <person name="Duquette J."/>
            <person name="Shao M."/>
        </authorList>
    </citation>
    <scope>NUCLEOTIDE SEQUENCE</scope>
    <source>
        <tissue evidence="1">Fresh leaf tissue</tissue>
    </source>
</reference>
<sequence>MGLCELRRYWVRDPKAGKSETFAEVPGFPDNVRRADGYYWVALSREADGDDPPPTRWRCGSTPRTGPWRRRWRCSAS</sequence>
<dbReference type="OrthoDB" id="5307922at2759"/>
<dbReference type="PANTHER" id="PTHR10426">
    <property type="entry name" value="STRICTOSIDINE SYNTHASE-RELATED"/>
    <property type="match status" value="1"/>
</dbReference>
<evidence type="ECO:0008006" key="3">
    <source>
        <dbReference type="Google" id="ProtNLM"/>
    </source>
</evidence>
<protein>
    <recommendedName>
        <fullName evidence="3">Strictosidine synthase conserved region domain-containing protein</fullName>
    </recommendedName>
</protein>
<dbReference type="GO" id="GO:0016787">
    <property type="term" value="F:hydrolase activity"/>
    <property type="evidence" value="ECO:0007669"/>
    <property type="project" value="TreeGrafter"/>
</dbReference>
<keyword evidence="2" id="KW-1185">Reference proteome</keyword>